<sequence length="71" mass="7998">GRGISITKEKVVFLSCYSNCVLHSAKFSLLDYQDRTHGSQSDQFFTFWPIINRYAAPYSLVALGGPIGYDF</sequence>
<feature type="non-terminal residue" evidence="1">
    <location>
        <position position="1"/>
    </location>
</feature>
<name>A0AAJ0HY39_9PEZI</name>
<dbReference type="EMBL" id="JAULSX010000017">
    <property type="protein sequence ID" value="KAK3484542.1"/>
    <property type="molecule type" value="Genomic_DNA"/>
</dbReference>
<protein>
    <submittedName>
        <fullName evidence="1">Uncharacterized protein</fullName>
    </submittedName>
</protein>
<dbReference type="RefSeq" id="XP_062687684.1">
    <property type="nucleotide sequence ID" value="XM_062835674.1"/>
</dbReference>
<evidence type="ECO:0000313" key="1">
    <source>
        <dbReference type="EMBL" id="KAK3484542.1"/>
    </source>
</evidence>
<dbReference type="AlphaFoldDB" id="A0AAJ0HY39"/>
<dbReference type="Proteomes" id="UP001285908">
    <property type="component" value="Unassembled WGS sequence"/>
</dbReference>
<accession>A0AAJ0HY39</accession>
<reference evidence="1 2" key="1">
    <citation type="journal article" date="2023" name="Mol. Phylogenet. Evol.">
        <title>Genome-scale phylogeny and comparative genomics of the fungal order Sordariales.</title>
        <authorList>
            <person name="Hensen N."/>
            <person name="Bonometti L."/>
            <person name="Westerberg I."/>
            <person name="Brannstrom I.O."/>
            <person name="Guillou S."/>
            <person name="Cros-Aarteil S."/>
            <person name="Calhoun S."/>
            <person name="Haridas S."/>
            <person name="Kuo A."/>
            <person name="Mondo S."/>
            <person name="Pangilinan J."/>
            <person name="Riley R."/>
            <person name="LaButti K."/>
            <person name="Andreopoulos B."/>
            <person name="Lipzen A."/>
            <person name="Chen C."/>
            <person name="Yan M."/>
            <person name="Daum C."/>
            <person name="Ng V."/>
            <person name="Clum A."/>
            <person name="Steindorff A."/>
            <person name="Ohm R.A."/>
            <person name="Martin F."/>
            <person name="Silar P."/>
            <person name="Natvig D.O."/>
            <person name="Lalanne C."/>
            <person name="Gautier V."/>
            <person name="Ament-Velasquez S.L."/>
            <person name="Kruys A."/>
            <person name="Hutchinson M.I."/>
            <person name="Powell A.J."/>
            <person name="Barry K."/>
            <person name="Miller A.N."/>
            <person name="Grigoriev I.V."/>
            <person name="Debuchy R."/>
            <person name="Gladieux P."/>
            <person name="Hiltunen Thoren M."/>
            <person name="Johannesson H."/>
        </authorList>
    </citation>
    <scope>NUCLEOTIDE SEQUENCE [LARGE SCALE GENOMIC DNA]</scope>
    <source>
        <strain evidence="1 2">FGSC 10403</strain>
    </source>
</reference>
<gene>
    <name evidence="1" type="ORF">B0T23DRAFT_328234</name>
</gene>
<comment type="caution">
    <text evidence="1">The sequence shown here is derived from an EMBL/GenBank/DDBJ whole genome shotgun (WGS) entry which is preliminary data.</text>
</comment>
<organism evidence="1 2">
    <name type="scientific">Neurospora hispaniola</name>
    <dbReference type="NCBI Taxonomy" id="588809"/>
    <lineage>
        <taxon>Eukaryota</taxon>
        <taxon>Fungi</taxon>
        <taxon>Dikarya</taxon>
        <taxon>Ascomycota</taxon>
        <taxon>Pezizomycotina</taxon>
        <taxon>Sordariomycetes</taxon>
        <taxon>Sordariomycetidae</taxon>
        <taxon>Sordariales</taxon>
        <taxon>Sordariaceae</taxon>
        <taxon>Neurospora</taxon>
    </lineage>
</organism>
<dbReference type="GeneID" id="87873296"/>
<keyword evidence="2" id="KW-1185">Reference proteome</keyword>
<proteinExistence type="predicted"/>
<evidence type="ECO:0000313" key="2">
    <source>
        <dbReference type="Proteomes" id="UP001285908"/>
    </source>
</evidence>